<reference evidence="2" key="1">
    <citation type="submission" date="2015-08" db="EMBL/GenBank/DDBJ databases">
        <authorList>
            <person name="Babu N.S."/>
            <person name="Beckwith C.J."/>
            <person name="Beseler K.G."/>
            <person name="Brison A."/>
            <person name="Carone J.V."/>
            <person name="Caskin T.P."/>
            <person name="Diamond M."/>
            <person name="Durham M.E."/>
            <person name="Foxe J.M."/>
            <person name="Go M."/>
            <person name="Henderson B.A."/>
            <person name="Jones I.B."/>
            <person name="McGettigan J.A."/>
            <person name="Micheletti S.J."/>
            <person name="Nasrallah M.E."/>
            <person name="Ortiz D."/>
            <person name="Piller C.R."/>
            <person name="Privatt S.R."/>
            <person name="Schneider S.L."/>
            <person name="Sharp S."/>
            <person name="Smith T.C."/>
            <person name="Stanton J.D."/>
            <person name="Ullery H.E."/>
            <person name="Wilson R.J."/>
            <person name="Serrano M.G."/>
            <person name="Buck G."/>
            <person name="Lee V."/>
            <person name="Wang Y."/>
            <person name="Carvalho R."/>
            <person name="Voegtly L."/>
            <person name="Shi R."/>
            <person name="Duckworth R."/>
            <person name="Johnson A."/>
            <person name="Loviza R."/>
            <person name="Walstead R."/>
            <person name="Shah Z."/>
            <person name="Kiflezghi M."/>
            <person name="Wade K."/>
            <person name="Ball S.L."/>
            <person name="Bradley K.W."/>
            <person name="Asai D.J."/>
            <person name="Bowman C.A."/>
            <person name="Russell D.A."/>
            <person name="Pope W.H."/>
            <person name="Jacobs-Sera D."/>
            <person name="Hendrix R.W."/>
            <person name="Hatfull G.F."/>
        </authorList>
    </citation>
    <scope>NUCLEOTIDE SEQUENCE</scope>
</reference>
<gene>
    <name evidence="2" type="ORF">g.8520</name>
</gene>
<dbReference type="AlphaFoldDB" id="A0A1D1ZMN1"/>
<sequence length="275" mass="28395">MSASGESSPPDPERSGNVEGTLLCLRNEVEALQGKLGQLHGSDLVALRRAYASLSQHVAALEGEWDGTLDAVNRLQTAVVSPEYVAQELGVAGALAVGLTVLQHSLRGVIGRDVLSRGAWLLGAGVVVFRLTGGTLARWLSMVHANILLKRELIQRLRVVDDRIRIMAALQTWAPPAGPALSSDSSGEPAAAAAGSRHGTPSAPSVRSATASPAGRASPAPGTSSAGPSASSSSSLEMVERPEGEAAGRGTGQGCSEGELSREALRKYARLGKKR</sequence>
<organism evidence="2">
    <name type="scientific">Auxenochlorella protothecoides</name>
    <name type="common">Green microalga</name>
    <name type="synonym">Chlorella protothecoides</name>
    <dbReference type="NCBI Taxonomy" id="3075"/>
    <lineage>
        <taxon>Eukaryota</taxon>
        <taxon>Viridiplantae</taxon>
        <taxon>Chlorophyta</taxon>
        <taxon>core chlorophytes</taxon>
        <taxon>Trebouxiophyceae</taxon>
        <taxon>Chlorellales</taxon>
        <taxon>Chlorellaceae</taxon>
        <taxon>Auxenochlorella</taxon>
    </lineage>
</organism>
<name>A0A1D1ZMN1_AUXPR</name>
<dbReference type="EMBL" id="GDKF01010386">
    <property type="protein sequence ID" value="JAT68236.1"/>
    <property type="molecule type" value="Transcribed_RNA"/>
</dbReference>
<protein>
    <submittedName>
        <fullName evidence="2">Uncharacterized protein</fullName>
    </submittedName>
</protein>
<evidence type="ECO:0000256" key="1">
    <source>
        <dbReference type="SAM" id="MobiDB-lite"/>
    </source>
</evidence>
<accession>A0A1D1ZMN1</accession>
<feature type="region of interest" description="Disordered" evidence="1">
    <location>
        <begin position="175"/>
        <end position="275"/>
    </location>
</feature>
<evidence type="ECO:0000313" key="2">
    <source>
        <dbReference type="EMBL" id="JAT68236.1"/>
    </source>
</evidence>
<feature type="compositionally biased region" description="Low complexity" evidence="1">
    <location>
        <begin position="182"/>
        <end position="196"/>
    </location>
</feature>
<feature type="compositionally biased region" description="Low complexity" evidence="1">
    <location>
        <begin position="207"/>
        <end position="235"/>
    </location>
</feature>
<proteinExistence type="predicted"/>